<dbReference type="FunFam" id="3.80.10.10:FF:000095">
    <property type="entry name" value="LRR receptor-like serine/threonine-protein kinase GSO1"/>
    <property type="match status" value="1"/>
</dbReference>
<proteinExistence type="inferred from homology"/>
<comment type="similarity">
    <text evidence="2">Belongs to the protein kinase superfamily. Ser/Thr protein kinase family.</text>
</comment>
<protein>
    <recommendedName>
        <fullName evidence="18">Protein kinase domain-containing protein</fullName>
    </recommendedName>
</protein>
<evidence type="ECO:0000256" key="11">
    <source>
        <dbReference type="ARBA" id="ARBA00022840"/>
    </source>
</evidence>
<keyword evidence="8" id="KW-0677">Repeat</keyword>
<dbReference type="Pfam" id="PF13855">
    <property type="entry name" value="LRR_8"/>
    <property type="match status" value="2"/>
</dbReference>
<dbReference type="GO" id="GO:0005524">
    <property type="term" value="F:ATP binding"/>
    <property type="evidence" value="ECO:0007669"/>
    <property type="project" value="UniProtKB-UniRule"/>
</dbReference>
<dbReference type="AlphaFoldDB" id="A0A5J5RLY6"/>
<evidence type="ECO:0000256" key="10">
    <source>
        <dbReference type="ARBA" id="ARBA00022777"/>
    </source>
</evidence>
<evidence type="ECO:0000256" key="9">
    <source>
        <dbReference type="ARBA" id="ARBA00022741"/>
    </source>
</evidence>
<dbReference type="Pfam" id="PF08263">
    <property type="entry name" value="LRRNT_2"/>
    <property type="match status" value="1"/>
</dbReference>
<dbReference type="PANTHER" id="PTHR27008:SF583">
    <property type="entry name" value="LRR RECEPTOR-LIKE SERINE_THREONINE-PROTEIN KINASE FLS2"/>
    <property type="match status" value="1"/>
</dbReference>
<evidence type="ECO:0000256" key="15">
    <source>
        <dbReference type="ARBA" id="ARBA00023180"/>
    </source>
</evidence>
<dbReference type="FunFam" id="3.80.10.10:FF:000101">
    <property type="entry name" value="LRR receptor-like serine/threonine-protein kinase ERECTA"/>
    <property type="match status" value="1"/>
</dbReference>
<dbReference type="SMART" id="SM00365">
    <property type="entry name" value="LRR_SD22"/>
    <property type="match status" value="7"/>
</dbReference>
<evidence type="ECO:0000256" key="2">
    <source>
        <dbReference type="ARBA" id="ARBA00008684"/>
    </source>
</evidence>
<dbReference type="GO" id="GO:0016020">
    <property type="term" value="C:membrane"/>
    <property type="evidence" value="ECO:0007669"/>
    <property type="project" value="UniProtKB-SubCell"/>
</dbReference>
<dbReference type="EMBL" id="CM018219">
    <property type="protein sequence ID" value="KAB2032442.1"/>
    <property type="molecule type" value="Genomic_DNA"/>
</dbReference>
<dbReference type="InterPro" id="IPR001611">
    <property type="entry name" value="Leu-rich_rpt"/>
</dbReference>
<gene>
    <name evidence="19" type="ORF">ES319_D05G374000v1</name>
</gene>
<dbReference type="PROSITE" id="PS50011">
    <property type="entry name" value="PROTEIN_KINASE_DOM"/>
    <property type="match status" value="1"/>
</dbReference>
<reference evidence="20" key="1">
    <citation type="journal article" date="2020" name="Nat. Genet.">
        <title>Genomic diversifications of five Gossypium allopolyploid species and their impact on cotton improvement.</title>
        <authorList>
            <person name="Chen Z.J."/>
            <person name="Sreedasyam A."/>
            <person name="Ando A."/>
            <person name="Song Q."/>
            <person name="De Santiago L.M."/>
            <person name="Hulse-Kemp A.M."/>
            <person name="Ding M."/>
            <person name="Ye W."/>
            <person name="Kirkbride R.C."/>
            <person name="Jenkins J."/>
            <person name="Plott C."/>
            <person name="Lovell J."/>
            <person name="Lin Y.M."/>
            <person name="Vaughn R."/>
            <person name="Liu B."/>
            <person name="Simpson S."/>
            <person name="Scheffler B.E."/>
            <person name="Wen L."/>
            <person name="Saski C.A."/>
            <person name="Grover C.E."/>
            <person name="Hu G."/>
            <person name="Conover J.L."/>
            <person name="Carlson J.W."/>
            <person name="Shu S."/>
            <person name="Boston L.B."/>
            <person name="Williams M."/>
            <person name="Peterson D.G."/>
            <person name="McGee K."/>
            <person name="Jones D.C."/>
            <person name="Wendel J.F."/>
            <person name="Stelly D.M."/>
            <person name="Grimwood J."/>
            <person name="Schmutz J."/>
        </authorList>
    </citation>
    <scope>NUCLEOTIDE SEQUENCE [LARGE SCALE GENOMIC DNA]</scope>
    <source>
        <strain evidence="20">cv. 3-79</strain>
    </source>
</reference>
<dbReference type="SMART" id="SM00220">
    <property type="entry name" value="S_TKc"/>
    <property type="match status" value="1"/>
</dbReference>
<keyword evidence="4" id="KW-0433">Leucine-rich repeat</keyword>
<evidence type="ECO:0000259" key="18">
    <source>
        <dbReference type="PROSITE" id="PS50011"/>
    </source>
</evidence>
<keyword evidence="13 17" id="KW-0472">Membrane</keyword>
<dbReference type="InterPro" id="IPR032675">
    <property type="entry name" value="LRR_dom_sf"/>
</dbReference>
<dbReference type="SUPFAM" id="SSF52047">
    <property type="entry name" value="RNI-like"/>
    <property type="match status" value="2"/>
</dbReference>
<evidence type="ECO:0000256" key="6">
    <source>
        <dbReference type="ARBA" id="ARBA00022692"/>
    </source>
</evidence>
<dbReference type="PANTHER" id="PTHR27008">
    <property type="entry name" value="OS04G0122200 PROTEIN"/>
    <property type="match status" value="1"/>
</dbReference>
<keyword evidence="9 16" id="KW-0547">Nucleotide-binding</keyword>
<keyword evidence="15" id="KW-0325">Glycoprotein</keyword>
<dbReference type="Pfam" id="PF07714">
    <property type="entry name" value="PK_Tyr_Ser-Thr"/>
    <property type="match status" value="1"/>
</dbReference>
<dbReference type="PROSITE" id="PS00108">
    <property type="entry name" value="PROTEIN_KINASE_ST"/>
    <property type="match status" value="1"/>
</dbReference>
<dbReference type="Pfam" id="PF00560">
    <property type="entry name" value="LRR_1"/>
    <property type="match status" value="9"/>
</dbReference>
<dbReference type="Gene3D" id="3.80.10.10">
    <property type="entry name" value="Ribonuclease Inhibitor"/>
    <property type="match status" value="5"/>
</dbReference>
<organism evidence="19 20">
    <name type="scientific">Gossypium barbadense</name>
    <name type="common">Sea Island cotton</name>
    <name type="synonym">Hibiscus barbadensis</name>
    <dbReference type="NCBI Taxonomy" id="3634"/>
    <lineage>
        <taxon>Eukaryota</taxon>
        <taxon>Viridiplantae</taxon>
        <taxon>Streptophyta</taxon>
        <taxon>Embryophyta</taxon>
        <taxon>Tracheophyta</taxon>
        <taxon>Spermatophyta</taxon>
        <taxon>Magnoliopsida</taxon>
        <taxon>eudicotyledons</taxon>
        <taxon>Gunneridae</taxon>
        <taxon>Pentapetalae</taxon>
        <taxon>rosids</taxon>
        <taxon>malvids</taxon>
        <taxon>Malvales</taxon>
        <taxon>Malvaceae</taxon>
        <taxon>Malvoideae</taxon>
        <taxon>Gossypium</taxon>
    </lineage>
</organism>
<keyword evidence="12 17" id="KW-1133">Transmembrane helix</keyword>
<dbReference type="InterPro" id="IPR011009">
    <property type="entry name" value="Kinase-like_dom_sf"/>
</dbReference>
<evidence type="ECO:0000313" key="19">
    <source>
        <dbReference type="EMBL" id="KAB2032442.1"/>
    </source>
</evidence>
<keyword evidence="3" id="KW-0723">Serine/threonine-protein kinase</keyword>
<dbReference type="FunFam" id="3.80.10.10:FF:000905">
    <property type="entry name" value="Receptor-like protein kinase 7"/>
    <property type="match status" value="1"/>
</dbReference>
<feature type="domain" description="Protein kinase" evidence="18">
    <location>
        <begin position="780"/>
        <end position="1042"/>
    </location>
</feature>
<dbReference type="SMART" id="SM00369">
    <property type="entry name" value="LRR_TYP"/>
    <property type="match status" value="10"/>
</dbReference>
<keyword evidence="6 17" id="KW-0812">Transmembrane</keyword>
<keyword evidence="11 16" id="KW-0067">ATP-binding</keyword>
<name>A0A5J5RLY6_GOSBA</name>
<feature type="transmembrane region" description="Helical" evidence="17">
    <location>
        <begin position="722"/>
        <end position="743"/>
    </location>
</feature>
<evidence type="ECO:0000256" key="3">
    <source>
        <dbReference type="ARBA" id="ARBA00022527"/>
    </source>
</evidence>
<dbReference type="GO" id="GO:0004672">
    <property type="term" value="F:protein kinase activity"/>
    <property type="evidence" value="ECO:0007669"/>
    <property type="project" value="InterPro"/>
</dbReference>
<evidence type="ECO:0000256" key="12">
    <source>
        <dbReference type="ARBA" id="ARBA00022989"/>
    </source>
</evidence>
<dbReference type="Proteomes" id="UP000327439">
    <property type="component" value="Chromosome D05"/>
</dbReference>
<keyword evidence="20" id="KW-1185">Reference proteome</keyword>
<evidence type="ECO:0000256" key="16">
    <source>
        <dbReference type="PROSITE-ProRule" id="PRU10141"/>
    </source>
</evidence>
<evidence type="ECO:0000256" key="13">
    <source>
        <dbReference type="ARBA" id="ARBA00023136"/>
    </source>
</evidence>
<evidence type="ECO:0000256" key="5">
    <source>
        <dbReference type="ARBA" id="ARBA00022679"/>
    </source>
</evidence>
<evidence type="ECO:0000256" key="7">
    <source>
        <dbReference type="ARBA" id="ARBA00022729"/>
    </source>
</evidence>
<evidence type="ECO:0000256" key="8">
    <source>
        <dbReference type="ARBA" id="ARBA00022737"/>
    </source>
</evidence>
<dbReference type="InterPro" id="IPR013210">
    <property type="entry name" value="LRR_N_plant-typ"/>
</dbReference>
<dbReference type="InterPro" id="IPR017441">
    <property type="entry name" value="Protein_kinase_ATP_BS"/>
</dbReference>
<dbReference type="InterPro" id="IPR001245">
    <property type="entry name" value="Ser-Thr/Tyr_kinase_cat_dom"/>
</dbReference>
<dbReference type="OrthoDB" id="676979at2759"/>
<evidence type="ECO:0000256" key="4">
    <source>
        <dbReference type="ARBA" id="ARBA00022614"/>
    </source>
</evidence>
<dbReference type="InterPro" id="IPR008271">
    <property type="entry name" value="Ser/Thr_kinase_AS"/>
</dbReference>
<dbReference type="InterPro" id="IPR051809">
    <property type="entry name" value="Plant_receptor-like_S/T_kinase"/>
</dbReference>
<dbReference type="Gene3D" id="3.30.200.20">
    <property type="entry name" value="Phosphorylase Kinase, domain 1"/>
    <property type="match status" value="1"/>
</dbReference>
<dbReference type="SUPFAM" id="SSF56112">
    <property type="entry name" value="Protein kinase-like (PK-like)"/>
    <property type="match status" value="1"/>
</dbReference>
<keyword evidence="14" id="KW-0675">Receptor</keyword>
<evidence type="ECO:0000256" key="17">
    <source>
        <dbReference type="SAM" id="Phobius"/>
    </source>
</evidence>
<keyword evidence="7" id="KW-0732">Signal</keyword>
<feature type="binding site" evidence="16">
    <location>
        <position position="808"/>
    </location>
    <ligand>
        <name>ATP</name>
        <dbReference type="ChEBI" id="CHEBI:30616"/>
    </ligand>
</feature>
<comment type="subcellular location">
    <subcellularLocation>
        <location evidence="1">Membrane</location>
        <topology evidence="1">Single-pass type I membrane protein</topology>
    </subcellularLocation>
</comment>
<keyword evidence="5" id="KW-0808">Transferase</keyword>
<dbReference type="InterPro" id="IPR003591">
    <property type="entry name" value="Leu-rich_rpt_typical-subtyp"/>
</dbReference>
<dbReference type="PROSITE" id="PS00107">
    <property type="entry name" value="PROTEIN_KINASE_ATP"/>
    <property type="match status" value="1"/>
</dbReference>
<accession>A0A5J5RLY6</accession>
<dbReference type="Gene3D" id="1.10.510.10">
    <property type="entry name" value="Transferase(Phosphotransferase) domain 1"/>
    <property type="match status" value="1"/>
</dbReference>
<sequence length="1048" mass="116658">MTVSNLNSDQFVLLEFKDHIAGPQNVLANNWTTSTFVCNWIGVSCGILHKRVIALNLTSMNLRGTIPPHLGNLSFLLSLDLSSNHFYGHLPKELGQLHRLRILQLSYDRLNGEIPSWLGNLQRVRRLQMKNNNFTGTIPETLINMSNLEILNLGFNQLSGQVPSSIFKISPLKIIDLSSNSLSGSLPNDMRQYLPKLEGLHLSWNELFGNIPFGMGKCNNLKILLLSYNQFMGIIPRSIGNLTRLQELYLGFNNLEGQIPEEIGNLLGLEMLSIKAIKGLTGQIPTSIFNISSLKTIDLSNNSLSGQIPSSIFNSTTLEEIDLFNNKLEGNLPPITNAPKLETILLWGNKLSGNIPNSISNASMLKILSLSQNLFSGPIPKMLGNLRHLEWFQISDNNLITGSATDHEWSFLSSLTNCRNLRTIDVSGNPLSGVLPTYIGNLSKSLQFFYAYNCELQGIIPMEIGNLTNLLLLDLGYNKLSGLIPASIGGMRNLQGLFLSSNKLGGPISESLCGLERLYKMYLGLNKLHGPIPSCLGNITSLGYLYLNSNKLSSAIPSNLWNLKDILEIDLSSNHLHNSHAIDVGNLRSLLKLNLSRNLLTGDILSTFGVLQTLVSLDLSNNILHGHIPKSFDGLISLEFLDLCNNNLSGVIPKPLEKLLYLKYFNVSFNRLEGEIPSKGCFSNFSSTSFMKNYALCGPPRLLVPPCKNDIHKNSQMIILHAFRYGLPTLGIVVVLIVLTIMYRRCQRRSTTLPIKDDLLSLKTPRRISHAELSRATNGFEESNMLGSGSFGCVYKGRLSDGMEVAIKVFNLQTEGAFRSFDIECDAMRNIVHRNIVKVITCCSSVDFKALVLDYMSNGNLEKWLHSENCFLDMIQRVDIMIDVAVAIEHLHNGHPTPIIHCDIKPSNILLDEDMVAHVGDFGVAKLLGEEFGSTGIVSIKSDVYSYGIVLIETFTKKKPTDNVFIEEESIRHWMERSLPKGAIEIAGVDLLRREDEYIVVKANCISSIMELALNCSAELPEERKDMKDVVVELKKIKQRLINNIQHF</sequence>
<keyword evidence="10" id="KW-0418">Kinase</keyword>
<dbReference type="FunFam" id="3.30.200.20:FF:000661">
    <property type="entry name" value="Serine-threonine protein kinase plant-type"/>
    <property type="match status" value="1"/>
</dbReference>
<evidence type="ECO:0000256" key="1">
    <source>
        <dbReference type="ARBA" id="ARBA00004479"/>
    </source>
</evidence>
<evidence type="ECO:0000313" key="20">
    <source>
        <dbReference type="Proteomes" id="UP000327439"/>
    </source>
</evidence>
<evidence type="ECO:0000256" key="14">
    <source>
        <dbReference type="ARBA" id="ARBA00023170"/>
    </source>
</evidence>
<dbReference type="InterPro" id="IPR000719">
    <property type="entry name" value="Prot_kinase_dom"/>
</dbReference>